<reference evidence="1" key="1">
    <citation type="submission" date="2023-12" db="EMBL/GenBank/DDBJ databases">
        <title>Molecular genomic analyses of Enterococcus cecorum from sepsis oubreaks in broilers.</title>
        <authorList>
            <person name="Rhoads D."/>
            <person name="Alrubaye A."/>
        </authorList>
    </citation>
    <scope>NUCLEOTIDE SEQUENCE</scope>
    <source>
        <strain evidence="1">1755</strain>
    </source>
</reference>
<evidence type="ECO:0000313" key="2">
    <source>
        <dbReference type="Proteomes" id="UP001290582"/>
    </source>
</evidence>
<evidence type="ECO:0000313" key="1">
    <source>
        <dbReference type="EMBL" id="MDZ5597846.1"/>
    </source>
</evidence>
<accession>A0AAW9JXW9</accession>
<proteinExistence type="predicted"/>
<gene>
    <name evidence="1" type="ORF">U1294_06360</name>
</gene>
<protein>
    <submittedName>
        <fullName evidence="1">Uncharacterized protein</fullName>
    </submittedName>
</protein>
<dbReference type="AlphaFoldDB" id="A0AAW9JXW9"/>
<name>A0AAW9JXW9_9ENTE</name>
<dbReference type="Proteomes" id="UP001290582">
    <property type="component" value="Unassembled WGS sequence"/>
</dbReference>
<dbReference type="EMBL" id="JAXOGL010000008">
    <property type="protein sequence ID" value="MDZ5597846.1"/>
    <property type="molecule type" value="Genomic_DNA"/>
</dbReference>
<sequence>MSGLARYIYDLSDKRLAKDVATDKQKWAVEICEEFATDEVFDWENGTMLEMQRFLDKYFETAKDCYDEWMYCWLSPDDCW</sequence>
<dbReference type="RefSeq" id="WP_171310301.1">
    <property type="nucleotide sequence ID" value="NZ_JAKYKM010000019.1"/>
</dbReference>
<comment type="caution">
    <text evidence="1">The sequence shown here is derived from an EMBL/GenBank/DDBJ whole genome shotgun (WGS) entry which is preliminary data.</text>
</comment>
<organism evidence="1 2">
    <name type="scientific">Enterococcus cecorum</name>
    <dbReference type="NCBI Taxonomy" id="44008"/>
    <lineage>
        <taxon>Bacteria</taxon>
        <taxon>Bacillati</taxon>
        <taxon>Bacillota</taxon>
        <taxon>Bacilli</taxon>
        <taxon>Lactobacillales</taxon>
        <taxon>Enterococcaceae</taxon>
        <taxon>Enterococcus</taxon>
    </lineage>
</organism>